<dbReference type="OrthoDB" id="16820at2759"/>
<keyword evidence="1 2" id="KW-0378">Hydrolase</keyword>
<evidence type="ECO:0000313" key="5">
    <source>
        <dbReference type="Proteomes" id="UP000634136"/>
    </source>
</evidence>
<dbReference type="PANTHER" id="PTHR43176">
    <property type="entry name" value="3-HYDROXYISOBUTYRYL-COA HYDROLASE-RELATED"/>
    <property type="match status" value="1"/>
</dbReference>
<comment type="function">
    <text evidence="2">Hydrolyzes 3-hydroxyisobutyryl-CoA (HIBYL-CoA), a saline catabolite. Has high activity toward isobutyryl-CoA. Could be an isobutyryl-CoA dehydrogenase that functions in valine catabolism.</text>
</comment>
<dbReference type="Gene3D" id="3.90.226.10">
    <property type="entry name" value="2-enoyl-CoA Hydratase, Chain A, domain 1"/>
    <property type="match status" value="1"/>
</dbReference>
<gene>
    <name evidence="4" type="ORF">G2W53_034361</name>
</gene>
<organism evidence="4 5">
    <name type="scientific">Senna tora</name>
    <dbReference type="NCBI Taxonomy" id="362788"/>
    <lineage>
        <taxon>Eukaryota</taxon>
        <taxon>Viridiplantae</taxon>
        <taxon>Streptophyta</taxon>
        <taxon>Embryophyta</taxon>
        <taxon>Tracheophyta</taxon>
        <taxon>Spermatophyta</taxon>
        <taxon>Magnoliopsida</taxon>
        <taxon>eudicotyledons</taxon>
        <taxon>Gunneridae</taxon>
        <taxon>Pentapetalae</taxon>
        <taxon>rosids</taxon>
        <taxon>fabids</taxon>
        <taxon>Fabales</taxon>
        <taxon>Fabaceae</taxon>
        <taxon>Caesalpinioideae</taxon>
        <taxon>Cassia clade</taxon>
        <taxon>Senna</taxon>
    </lineage>
</organism>
<dbReference type="GO" id="GO:0003860">
    <property type="term" value="F:3-hydroxyisobutyryl-CoA hydrolase activity"/>
    <property type="evidence" value="ECO:0007669"/>
    <property type="project" value="UniProtKB-UniRule"/>
</dbReference>
<dbReference type="InterPro" id="IPR045004">
    <property type="entry name" value="ECH_dom"/>
</dbReference>
<dbReference type="Pfam" id="PF16113">
    <property type="entry name" value="ECH_2"/>
    <property type="match status" value="1"/>
</dbReference>
<comment type="caution">
    <text evidence="4">The sequence shown here is derived from an EMBL/GenBank/DDBJ whole genome shotgun (WGS) entry which is preliminary data.</text>
</comment>
<dbReference type="GO" id="GO:0006574">
    <property type="term" value="P:L-valine catabolic process"/>
    <property type="evidence" value="ECO:0007669"/>
    <property type="project" value="UniProtKB-UniRule"/>
</dbReference>
<dbReference type="CDD" id="cd06558">
    <property type="entry name" value="crotonase-like"/>
    <property type="match status" value="1"/>
</dbReference>
<dbReference type="SUPFAM" id="SSF52096">
    <property type="entry name" value="ClpP/crotonase"/>
    <property type="match status" value="1"/>
</dbReference>
<dbReference type="Proteomes" id="UP000634136">
    <property type="component" value="Unassembled WGS sequence"/>
</dbReference>
<proteinExistence type="inferred from homology"/>
<reference evidence="4" key="1">
    <citation type="submission" date="2020-09" db="EMBL/GenBank/DDBJ databases">
        <title>Genome-Enabled Discovery of Anthraquinone Biosynthesis in Senna tora.</title>
        <authorList>
            <person name="Kang S.-H."/>
            <person name="Pandey R.P."/>
            <person name="Lee C.-M."/>
            <person name="Sim J.-S."/>
            <person name="Jeong J.-T."/>
            <person name="Choi B.-S."/>
            <person name="Jung M."/>
            <person name="Ginzburg D."/>
            <person name="Zhao K."/>
            <person name="Won S.Y."/>
            <person name="Oh T.-J."/>
            <person name="Yu Y."/>
            <person name="Kim N.-H."/>
            <person name="Lee O.R."/>
            <person name="Lee T.-H."/>
            <person name="Bashyal P."/>
            <person name="Kim T.-S."/>
            <person name="Lee W.-H."/>
            <person name="Kawkins C."/>
            <person name="Kim C.-K."/>
            <person name="Kim J.S."/>
            <person name="Ahn B.O."/>
            <person name="Rhee S.Y."/>
            <person name="Sohng J.K."/>
        </authorList>
    </citation>
    <scope>NUCLEOTIDE SEQUENCE</scope>
    <source>
        <tissue evidence="4">Leaf</tissue>
    </source>
</reference>
<comment type="similarity">
    <text evidence="2">Belongs to the enoyl-CoA hydratase/isomerase family.</text>
</comment>
<sequence length="206" mass="22233">MALIRLNFTTETDQVLFSGNSCVKEVILNRPAKMNVLNHEMICKITKNLTVYENDPSVKLVILKGNGRAFCAGGDVVSAISSALIGHWTYFASHYRVLLALGHLTSTYKKPVVCLINGIVMGGGAGISMNTTFRVVTEKAVFAMPEAYIGLHPDVGASYFLSRLPGHFGEYLGLTGAKLNGAEMVACGLASHFVPSKVKELIKKEP</sequence>
<name>A0A834T0E2_9FABA</name>
<dbReference type="InterPro" id="IPR029045">
    <property type="entry name" value="ClpP/crotonase-like_dom_sf"/>
</dbReference>
<dbReference type="EMBL" id="JAAIUW010000010">
    <property type="protein sequence ID" value="KAF7813385.1"/>
    <property type="molecule type" value="Genomic_DNA"/>
</dbReference>
<accession>A0A834T0E2</accession>
<dbReference type="EC" id="3.1.2.4" evidence="2"/>
<dbReference type="InterPro" id="IPR032259">
    <property type="entry name" value="HIBYL-CoA-H"/>
</dbReference>
<evidence type="ECO:0000259" key="3">
    <source>
        <dbReference type="Pfam" id="PF16113"/>
    </source>
</evidence>
<evidence type="ECO:0000313" key="4">
    <source>
        <dbReference type="EMBL" id="KAF7813385.1"/>
    </source>
</evidence>
<dbReference type="PANTHER" id="PTHR43176:SF6">
    <property type="entry name" value="3-HYDROXYISOBUTYRYL-COA HYDROLASE"/>
    <property type="match status" value="1"/>
</dbReference>
<dbReference type="AlphaFoldDB" id="A0A834T0E2"/>
<comment type="pathway">
    <text evidence="2">Amino-acid degradation; L-valine degradation.</text>
</comment>
<evidence type="ECO:0000256" key="2">
    <source>
        <dbReference type="RuleBase" id="RU369070"/>
    </source>
</evidence>
<keyword evidence="5" id="KW-1185">Reference proteome</keyword>
<evidence type="ECO:0000256" key="1">
    <source>
        <dbReference type="ARBA" id="ARBA00022801"/>
    </source>
</evidence>
<feature type="domain" description="Enoyl-CoA hydratase/isomerase" evidence="3">
    <location>
        <begin position="24"/>
        <end position="202"/>
    </location>
</feature>
<comment type="catalytic activity">
    <reaction evidence="2">
        <text>3-hydroxy-2-methylpropanoyl-CoA + H2O = 3-hydroxy-2-methylpropanoate + CoA + H(+)</text>
        <dbReference type="Rhea" id="RHEA:20888"/>
        <dbReference type="ChEBI" id="CHEBI:11805"/>
        <dbReference type="ChEBI" id="CHEBI:15377"/>
        <dbReference type="ChEBI" id="CHEBI:15378"/>
        <dbReference type="ChEBI" id="CHEBI:57287"/>
        <dbReference type="ChEBI" id="CHEBI:57340"/>
        <dbReference type="EC" id="3.1.2.4"/>
    </reaction>
</comment>
<protein>
    <recommendedName>
        <fullName evidence="2">3-hydroxyisobutyryl-CoA hydrolase</fullName>
        <shortName evidence="2">HIB-CoA hydrolase</shortName>
        <shortName evidence="2">HIBYL-CoA-H</shortName>
        <ecNumber evidence="2">3.1.2.4</ecNumber>
    </recommendedName>
    <alternativeName>
        <fullName evidence="2">3-hydroxyisobutyryl-coenzyme A hydrolase</fullName>
    </alternativeName>
</protein>